<dbReference type="EMBL" id="ML979132">
    <property type="protein sequence ID" value="KAF1920433.1"/>
    <property type="molecule type" value="Genomic_DNA"/>
</dbReference>
<feature type="region of interest" description="Disordered" evidence="1">
    <location>
        <begin position="1"/>
        <end position="79"/>
    </location>
</feature>
<reference evidence="3" key="1">
    <citation type="journal article" date="2020" name="Stud. Mycol.">
        <title>101 Dothideomycetes genomes: a test case for predicting lifestyles and emergence of pathogens.</title>
        <authorList>
            <person name="Haridas S."/>
            <person name="Albert R."/>
            <person name="Binder M."/>
            <person name="Bloem J."/>
            <person name="Labutti K."/>
            <person name="Salamov A."/>
            <person name="Andreopoulos B."/>
            <person name="Baker S."/>
            <person name="Barry K."/>
            <person name="Bills G."/>
            <person name="Bluhm B."/>
            <person name="Cannon C."/>
            <person name="Castanera R."/>
            <person name="Culley D."/>
            <person name="Daum C."/>
            <person name="Ezra D."/>
            <person name="Gonzalez J."/>
            <person name="Henrissat B."/>
            <person name="Kuo A."/>
            <person name="Liang C."/>
            <person name="Lipzen A."/>
            <person name="Lutzoni F."/>
            <person name="Magnuson J."/>
            <person name="Mondo S."/>
            <person name="Nolan M."/>
            <person name="Ohm R."/>
            <person name="Pangilinan J."/>
            <person name="Park H.-J."/>
            <person name="Ramirez L."/>
            <person name="Alfaro M."/>
            <person name="Sun H."/>
            <person name="Tritt A."/>
            <person name="Yoshinaga Y."/>
            <person name="Zwiers L.-H."/>
            <person name="Turgeon B."/>
            <person name="Goodwin S."/>
            <person name="Spatafora J."/>
            <person name="Crous P."/>
            <person name="Grigoriev I."/>
        </authorList>
    </citation>
    <scope>NUCLEOTIDE SEQUENCE</scope>
    <source>
        <strain evidence="3">HMLAC05119</strain>
    </source>
</reference>
<name>A0A6A5QYB1_AMPQU</name>
<feature type="transmembrane region" description="Helical" evidence="2">
    <location>
        <begin position="84"/>
        <end position="102"/>
    </location>
</feature>
<keyword evidence="2" id="KW-0812">Transmembrane</keyword>
<dbReference type="AlphaFoldDB" id="A0A6A5QYB1"/>
<keyword evidence="4" id="KW-1185">Reference proteome</keyword>
<keyword evidence="2" id="KW-1133">Transmembrane helix</keyword>
<evidence type="ECO:0000256" key="1">
    <source>
        <dbReference type="SAM" id="MobiDB-lite"/>
    </source>
</evidence>
<evidence type="ECO:0000313" key="4">
    <source>
        <dbReference type="Proteomes" id="UP000800096"/>
    </source>
</evidence>
<keyword evidence="2" id="KW-0472">Membrane</keyword>
<organism evidence="3 4">
    <name type="scientific">Ampelomyces quisqualis</name>
    <name type="common">Powdery mildew agent</name>
    <dbReference type="NCBI Taxonomy" id="50730"/>
    <lineage>
        <taxon>Eukaryota</taxon>
        <taxon>Fungi</taxon>
        <taxon>Dikarya</taxon>
        <taxon>Ascomycota</taxon>
        <taxon>Pezizomycotina</taxon>
        <taxon>Dothideomycetes</taxon>
        <taxon>Pleosporomycetidae</taxon>
        <taxon>Pleosporales</taxon>
        <taxon>Pleosporineae</taxon>
        <taxon>Phaeosphaeriaceae</taxon>
        <taxon>Ampelomyces</taxon>
    </lineage>
</organism>
<evidence type="ECO:0000313" key="3">
    <source>
        <dbReference type="EMBL" id="KAF1920433.1"/>
    </source>
</evidence>
<sequence>MMHGHAPVEAPAPAPPTTIEHHHHHDIHPSPPPDSPPPSYDDATSSASAPLLVGAPPGYGTTFPDQSSVVDSELDESDRSIPEGLGQVVVIIVLLSITYAFWRIISAPDRPDGFPG</sequence>
<proteinExistence type="predicted"/>
<evidence type="ECO:0000256" key="2">
    <source>
        <dbReference type="SAM" id="Phobius"/>
    </source>
</evidence>
<feature type="compositionally biased region" description="Low complexity" evidence="1">
    <location>
        <begin position="40"/>
        <end position="50"/>
    </location>
</feature>
<dbReference type="Proteomes" id="UP000800096">
    <property type="component" value="Unassembled WGS sequence"/>
</dbReference>
<accession>A0A6A5QYB1</accession>
<feature type="compositionally biased region" description="Pro residues" evidence="1">
    <location>
        <begin position="29"/>
        <end position="39"/>
    </location>
</feature>
<protein>
    <submittedName>
        <fullName evidence="3">Uncharacterized protein</fullName>
    </submittedName>
</protein>
<gene>
    <name evidence="3" type="ORF">BDU57DRAFT_534211</name>
</gene>